<evidence type="ECO:0000313" key="2">
    <source>
        <dbReference type="EMBL" id="AWU74802.1"/>
    </source>
</evidence>
<dbReference type="InterPro" id="IPR019564">
    <property type="entry name" value="Sam37/metaxin_N"/>
</dbReference>
<dbReference type="Proteomes" id="UP000249293">
    <property type="component" value="Chromosome 2"/>
</dbReference>
<evidence type="ECO:0000313" key="5">
    <source>
        <dbReference type="EMBL" id="ONH73257.1"/>
    </source>
</evidence>
<dbReference type="OrthoDB" id="5835136at2759"/>
<dbReference type="Proteomes" id="UP000195871">
    <property type="component" value="Unassembled WGS sequence"/>
</dbReference>
<dbReference type="AlphaFoldDB" id="A0A1V2LFA1"/>
<dbReference type="Proteomes" id="UP000189274">
    <property type="component" value="Unassembled WGS sequence"/>
</dbReference>
<keyword evidence="9" id="KW-1185">Reference proteome</keyword>
<reference evidence="6 8" key="3">
    <citation type="submission" date="2017-05" db="EMBL/GenBank/DDBJ databases">
        <title>The Genome Sequence of Candida krusei Ckrusei653.</title>
        <authorList>
            <person name="Cuomo C."/>
            <person name="Forche A."/>
            <person name="Young S."/>
            <person name="Abouelleil A."/>
            <person name="Cao P."/>
            <person name="Chapman S."/>
            <person name="Cusick C."/>
            <person name="Shea T."/>
            <person name="Nusbaum C."/>
            <person name="Birren B."/>
        </authorList>
    </citation>
    <scope>NUCLEOTIDE SEQUENCE [LARGE SCALE GENOMIC DNA]</scope>
    <source>
        <strain evidence="6 8">Ckrusei653</strain>
    </source>
</reference>
<evidence type="ECO:0000259" key="1">
    <source>
        <dbReference type="Pfam" id="PF10568"/>
    </source>
</evidence>
<accession>A0A1V2LFA1</accession>
<dbReference type="GO" id="GO:0001401">
    <property type="term" value="C:SAM complex"/>
    <property type="evidence" value="ECO:0007669"/>
    <property type="project" value="InterPro"/>
</dbReference>
<evidence type="ECO:0000313" key="8">
    <source>
        <dbReference type="Proteomes" id="UP000195871"/>
    </source>
</evidence>
<organism evidence="4 7">
    <name type="scientific">Pichia kudriavzevii</name>
    <name type="common">Yeast</name>
    <name type="synonym">Issatchenkia orientalis</name>
    <dbReference type="NCBI Taxonomy" id="4909"/>
    <lineage>
        <taxon>Eukaryota</taxon>
        <taxon>Fungi</taxon>
        <taxon>Dikarya</taxon>
        <taxon>Ascomycota</taxon>
        <taxon>Saccharomycotina</taxon>
        <taxon>Pichiomycetes</taxon>
        <taxon>Pichiales</taxon>
        <taxon>Pichiaceae</taxon>
        <taxon>Pichia</taxon>
    </lineage>
</organism>
<dbReference type="Pfam" id="PF10568">
    <property type="entry name" value="Tom37"/>
    <property type="match status" value="1"/>
</dbReference>
<evidence type="ECO:0000313" key="6">
    <source>
        <dbReference type="EMBL" id="OUT19917.1"/>
    </source>
</evidence>
<reference evidence="7" key="1">
    <citation type="journal article" date="2017" name="Genome Announc.">
        <title>Genome sequences of Cyberlindnera fabianii 65, Pichia kudriavzevii 129, and Saccharomyces cerevisiae 131 isolated from fermented masau fruits in Zimbabwe.</title>
        <authorList>
            <person name="van Rijswijck I.M.H."/>
            <person name="Derks M.F.L."/>
            <person name="Abee T."/>
            <person name="de Ridder D."/>
            <person name="Smid E.J."/>
        </authorList>
    </citation>
    <scope>NUCLEOTIDE SEQUENCE [LARGE SCALE GENOMIC DNA]</scope>
    <source>
        <strain evidence="7">129</strain>
    </source>
</reference>
<name>A0A1V2LFA1_PICKU</name>
<evidence type="ECO:0000313" key="7">
    <source>
        <dbReference type="Proteomes" id="UP000189274"/>
    </source>
</evidence>
<evidence type="ECO:0000313" key="4">
    <source>
        <dbReference type="EMBL" id="ONH70637.1"/>
    </source>
</evidence>
<dbReference type="EMBL" id="MQVM01000073">
    <property type="protein sequence ID" value="ONH70637.1"/>
    <property type="molecule type" value="Genomic_DNA"/>
</dbReference>
<sequence>MTYKIYAWGDGKSIAPFDVSSHILNHLIQENNLKDFELIVNSNIFQSHSGRLPYLVDEDCPNKQATGFVEILKIIKDHTAKSNQHTSPKLNLLYLAFLDDLVENLELITMYNFFFLKKNYEGFTRGIFQSYLTWPMQYKPPVDLRNHAIEICLENGIINQESVPNGEATYFNSNLEDELENLNSEEKKLRDTPVINELQKSQMDQQLAVLAERKTMVSNMQCLNRLKTLLAKFEDFKSKINDPVFELIVNYYMKLNSFDQLPEKFISMWLQREYPKLYKEVTDLKIIPIDNNTEKVPLSTALKKTLTSFL</sequence>
<evidence type="ECO:0000313" key="3">
    <source>
        <dbReference type="EMBL" id="ONH70324.1"/>
    </source>
</evidence>
<proteinExistence type="predicted"/>
<reference evidence="2 9" key="4">
    <citation type="submission" date="2018-06" db="EMBL/GenBank/DDBJ databases">
        <title>Population genomics shows no distinction between pathogenic Candida krusei and environmental Pichia kudriavzevii: One species, four names.</title>
        <authorList>
            <person name="Douglass A.P."/>
            <person name="Offei B."/>
            <person name="Braun-Galleani S."/>
            <person name="Coughlan A.Y."/>
            <person name="Martos A."/>
            <person name="Ortiz-Merino R.A."/>
            <person name="Byrne K.P."/>
            <person name="Wolfe K.H."/>
        </authorList>
    </citation>
    <scope>NUCLEOTIDE SEQUENCE [LARGE SCALE GENOMIC DNA]</scope>
    <source>
        <strain evidence="2 9">CBS573</strain>
    </source>
</reference>
<feature type="domain" description="Mitochondrial outer membrane transport complex Sam37/metaxin N-terminal" evidence="1">
    <location>
        <begin position="31"/>
        <end position="142"/>
    </location>
</feature>
<dbReference type="EMBL" id="MQVM01000150">
    <property type="protein sequence ID" value="ONH70324.1"/>
    <property type="molecule type" value="Genomic_DNA"/>
</dbReference>
<reference evidence="4" key="2">
    <citation type="submission" date="2017-01" db="EMBL/GenBank/DDBJ databases">
        <authorList>
            <person name="Mah S.A."/>
            <person name="Swanson W.J."/>
            <person name="Moy G.W."/>
            <person name="Vacquier V.D."/>
        </authorList>
    </citation>
    <scope>NUCLEOTIDE SEQUENCE [LARGE SCALE GENOMIC DNA]</scope>
    <source>
        <strain evidence="4">129</strain>
    </source>
</reference>
<dbReference type="EMBL" id="CP028774">
    <property type="protein sequence ID" value="AWU74802.1"/>
    <property type="molecule type" value="Genomic_DNA"/>
</dbReference>
<dbReference type="EMBL" id="MQVM01000015">
    <property type="protein sequence ID" value="ONH73257.1"/>
    <property type="molecule type" value="Genomic_DNA"/>
</dbReference>
<protein>
    <submittedName>
        <fullName evidence="4">Sorting assembly machinery 37 kDa subunit</fullName>
    </submittedName>
</protein>
<dbReference type="STRING" id="4909.A0A1V2LFA1"/>
<dbReference type="VEuPathDB" id="FungiDB:C5L36_0B00690"/>
<dbReference type="EMBL" id="NHMM01000010">
    <property type="protein sequence ID" value="OUT19917.1"/>
    <property type="molecule type" value="Genomic_DNA"/>
</dbReference>
<gene>
    <name evidence="5" type="ORF">BOH78_3291</name>
    <name evidence="4" type="ORF">BOH78_5088</name>
    <name evidence="3" type="ORF">BOH78_5309</name>
    <name evidence="2" type="ORF">C5L36_0B00690</name>
    <name evidence="6" type="ORF">CAS74_005038</name>
</gene>
<evidence type="ECO:0000313" key="9">
    <source>
        <dbReference type="Proteomes" id="UP000249293"/>
    </source>
</evidence>